<evidence type="ECO:0000313" key="2">
    <source>
        <dbReference type="EMBL" id="MCW1924518.1"/>
    </source>
</evidence>
<dbReference type="Pfam" id="PF09836">
    <property type="entry name" value="DUF2063"/>
    <property type="match status" value="1"/>
</dbReference>
<comment type="caution">
    <text evidence="2">The sequence shown here is derived from an EMBL/GenBank/DDBJ whole genome shotgun (WGS) entry which is preliminary data.</text>
</comment>
<protein>
    <submittedName>
        <fullName evidence="2">DNA-binding domain-containing protein</fullName>
    </submittedName>
</protein>
<dbReference type="GO" id="GO:0003677">
    <property type="term" value="F:DNA binding"/>
    <property type="evidence" value="ECO:0007669"/>
    <property type="project" value="UniProtKB-KW"/>
</dbReference>
<dbReference type="Proteomes" id="UP001320876">
    <property type="component" value="Unassembled WGS sequence"/>
</dbReference>
<accession>A0ABT3GLW7</accession>
<gene>
    <name evidence="2" type="ORF">OKA05_18275</name>
</gene>
<reference evidence="2 3" key="1">
    <citation type="submission" date="2022-10" db="EMBL/GenBank/DDBJ databases">
        <title>Luteolibacter arcticus strain CCTCC AB 2014275, whole genome shotgun sequencing project.</title>
        <authorList>
            <person name="Zhao G."/>
            <person name="Shen L."/>
        </authorList>
    </citation>
    <scope>NUCLEOTIDE SEQUENCE [LARGE SCALE GENOMIC DNA]</scope>
    <source>
        <strain evidence="2 3">CCTCC AB 2014275</strain>
    </source>
</reference>
<feature type="domain" description="Putative DNA-binding" evidence="1">
    <location>
        <begin position="13"/>
        <end position="115"/>
    </location>
</feature>
<evidence type="ECO:0000259" key="1">
    <source>
        <dbReference type="Pfam" id="PF09836"/>
    </source>
</evidence>
<dbReference type="InterPro" id="IPR018640">
    <property type="entry name" value="DUF2063"/>
</dbReference>
<dbReference type="RefSeq" id="WP_264488625.1">
    <property type="nucleotide sequence ID" value="NZ_JAPDDT010000008.1"/>
</dbReference>
<evidence type="ECO:0000313" key="3">
    <source>
        <dbReference type="Proteomes" id="UP001320876"/>
    </source>
</evidence>
<proteinExistence type="predicted"/>
<organism evidence="2 3">
    <name type="scientific">Luteolibacter arcticus</name>
    <dbReference type="NCBI Taxonomy" id="1581411"/>
    <lineage>
        <taxon>Bacteria</taxon>
        <taxon>Pseudomonadati</taxon>
        <taxon>Verrucomicrobiota</taxon>
        <taxon>Verrucomicrobiia</taxon>
        <taxon>Verrucomicrobiales</taxon>
        <taxon>Verrucomicrobiaceae</taxon>
        <taxon>Luteolibacter</taxon>
    </lineage>
</organism>
<dbReference type="EMBL" id="JAPDDT010000008">
    <property type="protein sequence ID" value="MCW1924518.1"/>
    <property type="molecule type" value="Genomic_DNA"/>
</dbReference>
<name>A0ABT3GLW7_9BACT</name>
<keyword evidence="2" id="KW-0238">DNA-binding</keyword>
<sequence length="291" mass="32556">MPRDRKAGDLARFQASLARAIMMPLGPGDAMRRESRSTADEFVKPNDRLVAADRLQIYNQQYWWRLLGSLGEDFRGLRAVLGERRFHRLAVAYLGTCGSTSWNLRDLGSKLGAYLIDHPGTIAPFDCLALDMASVEWARVVAFDGEQKPSIDPHEFAARSPERMTLGLQPYLSLLELRYPVDHLLKRLKHAENHAASNTLSGDAASRPVRLKAKAAAAPIQLVVHRSELIVYYKRIEPEAFRLLQSLRQGMPLDKACDVAFSGTAEAAEAVAGKVRTWFTCWMSFGWLCAK</sequence>
<keyword evidence="3" id="KW-1185">Reference proteome</keyword>